<organism evidence="2 3">
    <name type="scientific">Microlunatus capsulatus</name>
    <dbReference type="NCBI Taxonomy" id="99117"/>
    <lineage>
        <taxon>Bacteria</taxon>
        <taxon>Bacillati</taxon>
        <taxon>Actinomycetota</taxon>
        <taxon>Actinomycetes</taxon>
        <taxon>Propionibacteriales</taxon>
        <taxon>Propionibacteriaceae</taxon>
        <taxon>Microlunatus</taxon>
    </lineage>
</organism>
<dbReference type="Proteomes" id="UP000758168">
    <property type="component" value="Unassembled WGS sequence"/>
</dbReference>
<dbReference type="EMBL" id="JAGIOB010000001">
    <property type="protein sequence ID" value="MBP2418000.1"/>
    <property type="molecule type" value="Genomic_DNA"/>
</dbReference>
<evidence type="ECO:0000313" key="3">
    <source>
        <dbReference type="Proteomes" id="UP000758168"/>
    </source>
</evidence>
<keyword evidence="3" id="KW-1185">Reference proteome</keyword>
<name>A0ABS4ZAC2_9ACTN</name>
<proteinExistence type="predicted"/>
<keyword evidence="1" id="KW-0472">Membrane</keyword>
<gene>
    <name evidence="2" type="ORF">JOF54_002922</name>
</gene>
<protein>
    <submittedName>
        <fullName evidence="2">Uncharacterized protein</fullName>
    </submittedName>
</protein>
<feature type="transmembrane region" description="Helical" evidence="1">
    <location>
        <begin position="6"/>
        <end position="25"/>
    </location>
</feature>
<accession>A0ABS4ZAC2</accession>
<keyword evidence="1" id="KW-0812">Transmembrane</keyword>
<evidence type="ECO:0000313" key="2">
    <source>
        <dbReference type="EMBL" id="MBP2418000.1"/>
    </source>
</evidence>
<evidence type="ECO:0000256" key="1">
    <source>
        <dbReference type="SAM" id="Phobius"/>
    </source>
</evidence>
<comment type="caution">
    <text evidence="2">The sequence shown here is derived from an EMBL/GenBank/DDBJ whole genome shotgun (WGS) entry which is preliminary data.</text>
</comment>
<reference evidence="2 3" key="1">
    <citation type="submission" date="2021-03" db="EMBL/GenBank/DDBJ databases">
        <title>Sequencing the genomes of 1000 actinobacteria strains.</title>
        <authorList>
            <person name="Klenk H.-P."/>
        </authorList>
    </citation>
    <scope>NUCLEOTIDE SEQUENCE [LARGE SCALE GENOMIC DNA]</scope>
    <source>
        <strain evidence="2 3">DSM 12936</strain>
    </source>
</reference>
<keyword evidence="1" id="KW-1133">Transmembrane helix</keyword>
<dbReference type="RefSeq" id="WP_210057168.1">
    <property type="nucleotide sequence ID" value="NZ_BAAAMH010000010.1"/>
</dbReference>
<sequence length="175" mass="19192">MEPSASELFSWLVVVVALVGLPLLLTDRERAARRLGPRVLAGLERLVEHLHPEDEPDPLVEALRAQLRREKLVADVQRLRRLVAHDTAMSATRQLGNRIAYASLVAELEALRDAPSPFAAVAVGLPVAASAVTGSRWTDELVLSTPSRARTWGDDGQRPPVVEVLELGPRRRTAH</sequence>